<proteinExistence type="predicted"/>
<evidence type="ECO:0000313" key="4">
    <source>
        <dbReference type="EMBL" id="MBB5192083.1"/>
    </source>
</evidence>
<evidence type="ECO:0000256" key="1">
    <source>
        <dbReference type="ARBA" id="ARBA00022679"/>
    </source>
</evidence>
<dbReference type="InterPro" id="IPR016181">
    <property type="entry name" value="Acyl_CoA_acyltransferase"/>
</dbReference>
<dbReference type="Gene3D" id="3.40.630.30">
    <property type="match status" value="1"/>
</dbReference>
<dbReference type="PANTHER" id="PTHR43877:SF2">
    <property type="entry name" value="AMINOALKYLPHOSPHONATE N-ACETYLTRANSFERASE-RELATED"/>
    <property type="match status" value="1"/>
</dbReference>
<dbReference type="CDD" id="cd04301">
    <property type="entry name" value="NAT_SF"/>
    <property type="match status" value="1"/>
</dbReference>
<evidence type="ECO:0000259" key="3">
    <source>
        <dbReference type="PROSITE" id="PS51186"/>
    </source>
</evidence>
<reference evidence="4 5" key="1">
    <citation type="submission" date="2020-08" db="EMBL/GenBank/DDBJ databases">
        <title>Genomic Encyclopedia of Type Strains, Phase IV (KMG-IV): sequencing the most valuable type-strain genomes for metagenomic binning, comparative biology and taxonomic classification.</title>
        <authorList>
            <person name="Goeker M."/>
        </authorList>
    </citation>
    <scope>NUCLEOTIDE SEQUENCE [LARGE SCALE GENOMIC DNA]</scope>
    <source>
        <strain evidence="4 5">DSM 18233</strain>
    </source>
</reference>
<keyword evidence="1 4" id="KW-0808">Transferase</keyword>
<name>A0A840RIM0_9NEIS</name>
<dbReference type="Proteomes" id="UP000543030">
    <property type="component" value="Unassembled WGS sequence"/>
</dbReference>
<dbReference type="PROSITE" id="PS51186">
    <property type="entry name" value="GNAT"/>
    <property type="match status" value="1"/>
</dbReference>
<protein>
    <submittedName>
        <fullName evidence="4">GNAT superfamily N-acetyltransferase</fullName>
    </submittedName>
</protein>
<dbReference type="RefSeq" id="WP_184101695.1">
    <property type="nucleotide sequence ID" value="NZ_JACHHN010000005.1"/>
</dbReference>
<dbReference type="SUPFAM" id="SSF55729">
    <property type="entry name" value="Acyl-CoA N-acyltransferases (Nat)"/>
    <property type="match status" value="1"/>
</dbReference>
<dbReference type="InterPro" id="IPR050832">
    <property type="entry name" value="Bact_Acetyltransf"/>
</dbReference>
<dbReference type="InterPro" id="IPR000182">
    <property type="entry name" value="GNAT_dom"/>
</dbReference>
<dbReference type="AlphaFoldDB" id="A0A840RIM0"/>
<dbReference type="PANTHER" id="PTHR43877">
    <property type="entry name" value="AMINOALKYLPHOSPHONATE N-ACETYLTRANSFERASE-RELATED-RELATED"/>
    <property type="match status" value="1"/>
</dbReference>
<evidence type="ECO:0000256" key="2">
    <source>
        <dbReference type="ARBA" id="ARBA00023315"/>
    </source>
</evidence>
<feature type="domain" description="N-acetyltransferase" evidence="3">
    <location>
        <begin position="1"/>
        <end position="113"/>
    </location>
</feature>
<accession>A0A840RIM0</accession>
<keyword evidence="2" id="KW-0012">Acyltransferase</keyword>
<dbReference type="Pfam" id="PF00583">
    <property type="entry name" value="Acetyltransf_1"/>
    <property type="match status" value="1"/>
</dbReference>
<gene>
    <name evidence="4" type="ORF">HNQ50_002820</name>
</gene>
<sequence>MRTQLQQTQAEIWVAQWADAGVIGVCHIAGVRNLSTAGYAEIMELAVRADWQGRGAGTALIHAAKDWAQCNGFPRLRLRSGVHRPEAHGYYERLGFTRSRASYAFEQHLPGDQ</sequence>
<organism evidence="4 5">
    <name type="scientific">Silvimonas terrae</name>
    <dbReference type="NCBI Taxonomy" id="300266"/>
    <lineage>
        <taxon>Bacteria</taxon>
        <taxon>Pseudomonadati</taxon>
        <taxon>Pseudomonadota</taxon>
        <taxon>Betaproteobacteria</taxon>
        <taxon>Neisseriales</taxon>
        <taxon>Chitinibacteraceae</taxon>
        <taxon>Silvimonas</taxon>
    </lineage>
</organism>
<evidence type="ECO:0000313" key="5">
    <source>
        <dbReference type="Proteomes" id="UP000543030"/>
    </source>
</evidence>
<keyword evidence="5" id="KW-1185">Reference proteome</keyword>
<comment type="caution">
    <text evidence="4">The sequence shown here is derived from an EMBL/GenBank/DDBJ whole genome shotgun (WGS) entry which is preliminary data.</text>
</comment>
<dbReference type="EMBL" id="JACHHN010000005">
    <property type="protein sequence ID" value="MBB5192083.1"/>
    <property type="molecule type" value="Genomic_DNA"/>
</dbReference>
<dbReference type="GO" id="GO:0016747">
    <property type="term" value="F:acyltransferase activity, transferring groups other than amino-acyl groups"/>
    <property type="evidence" value="ECO:0007669"/>
    <property type="project" value="InterPro"/>
</dbReference>